<evidence type="ECO:0000313" key="2">
    <source>
        <dbReference type="Proteomes" id="UP000694865"/>
    </source>
</evidence>
<feature type="chain" id="PRO_5045156965" evidence="1">
    <location>
        <begin position="21"/>
        <end position="282"/>
    </location>
</feature>
<feature type="signal peptide" evidence="1">
    <location>
        <begin position="1"/>
        <end position="20"/>
    </location>
</feature>
<evidence type="ECO:0000313" key="3">
    <source>
        <dbReference type="RefSeq" id="XP_006811781.1"/>
    </source>
</evidence>
<organism evidence="2 3">
    <name type="scientific">Saccoglossus kowalevskii</name>
    <name type="common">Acorn worm</name>
    <dbReference type="NCBI Taxonomy" id="10224"/>
    <lineage>
        <taxon>Eukaryota</taxon>
        <taxon>Metazoa</taxon>
        <taxon>Hemichordata</taxon>
        <taxon>Enteropneusta</taxon>
        <taxon>Harrimaniidae</taxon>
        <taxon>Saccoglossus</taxon>
    </lineage>
</organism>
<keyword evidence="1" id="KW-0732">Signal</keyword>
<evidence type="ECO:0000256" key="1">
    <source>
        <dbReference type="SAM" id="SignalP"/>
    </source>
</evidence>
<feature type="non-terminal residue" evidence="3">
    <location>
        <position position="282"/>
    </location>
</feature>
<keyword evidence="2" id="KW-1185">Reference proteome</keyword>
<gene>
    <name evidence="3" type="primary">LOC102807543</name>
</gene>
<protein>
    <submittedName>
        <fullName evidence="3">Uncharacterized protein LOC102807543</fullName>
    </submittedName>
</protein>
<dbReference type="Proteomes" id="UP000694865">
    <property type="component" value="Unplaced"/>
</dbReference>
<name>A0ABM0LVJ0_SACKO</name>
<accession>A0ABM0LVJ0</accession>
<dbReference type="GeneID" id="102807543"/>
<sequence>MVKVVIFVSICVIVASLCSGKSVKKREEAEVVGTDVDITLISLENAVENYNIGGSSSTKRQMDIDLTSTDGIVVVYLLFTSCTYVPFWISDFTDRFRGGVMQIKYSTDPANMPTTWTDINQSPVDFFIGNHSLWTVYFGPFAPCTTVYIDAQLEKNGLTSYLGNFSVSTDDGSIQVGGVLVSGTTFVTSDGNIEIQVISEYMRLIFSVTAKWWILWIKNEQTKRNEIRFEIKDNSVLVEKQCGMLGPKYVDNTLHPFVGFIKPNGAITNDAIEHGNSWVVIG</sequence>
<reference evidence="3" key="1">
    <citation type="submission" date="2025-08" db="UniProtKB">
        <authorList>
            <consortium name="RefSeq"/>
        </authorList>
    </citation>
    <scope>IDENTIFICATION</scope>
    <source>
        <tissue evidence="3">Testes</tissue>
    </source>
</reference>
<proteinExistence type="predicted"/>
<dbReference type="RefSeq" id="XP_006811781.1">
    <property type="nucleotide sequence ID" value="XM_006811718.1"/>
</dbReference>